<accession>A0A6I8PPJ4</accession>
<reference evidence="4" key="2">
    <citation type="submission" date="2025-08" db="UniProtKB">
        <authorList>
            <consortium name="Ensembl"/>
        </authorList>
    </citation>
    <scope>IDENTIFICATION</scope>
    <source>
        <strain evidence="4">Glennie</strain>
    </source>
</reference>
<reference evidence="4 5" key="1">
    <citation type="journal article" date="2008" name="Nature">
        <title>Genome analysis of the platypus reveals unique signatures of evolution.</title>
        <authorList>
            <person name="Warren W.C."/>
            <person name="Hillier L.W."/>
            <person name="Marshall Graves J.A."/>
            <person name="Birney E."/>
            <person name="Ponting C.P."/>
            <person name="Grutzner F."/>
            <person name="Belov K."/>
            <person name="Miller W."/>
            <person name="Clarke L."/>
            <person name="Chinwalla A.T."/>
            <person name="Yang S.P."/>
            <person name="Heger A."/>
            <person name="Locke D.P."/>
            <person name="Miethke P."/>
            <person name="Waters P.D."/>
            <person name="Veyrunes F."/>
            <person name="Fulton L."/>
            <person name="Fulton B."/>
            <person name="Graves T."/>
            <person name="Wallis J."/>
            <person name="Puente X.S."/>
            <person name="Lopez-Otin C."/>
            <person name="Ordonez G.R."/>
            <person name="Eichler E.E."/>
            <person name="Chen L."/>
            <person name="Cheng Z."/>
            <person name="Deakin J.E."/>
            <person name="Alsop A."/>
            <person name="Thompson K."/>
            <person name="Kirby P."/>
            <person name="Papenfuss A.T."/>
            <person name="Wakefield M.J."/>
            <person name="Olender T."/>
            <person name="Lancet D."/>
            <person name="Huttley G.A."/>
            <person name="Smit A.F."/>
            <person name="Pask A."/>
            <person name="Temple-Smith P."/>
            <person name="Batzer M.A."/>
            <person name="Walker J.A."/>
            <person name="Konkel M.K."/>
            <person name="Harris R.S."/>
            <person name="Whittington C.M."/>
            <person name="Wong E.S."/>
            <person name="Gemmell N.J."/>
            <person name="Buschiazzo E."/>
            <person name="Vargas Jentzsch I.M."/>
            <person name="Merkel A."/>
            <person name="Schmitz J."/>
            <person name="Zemann A."/>
            <person name="Churakov G."/>
            <person name="Kriegs J.O."/>
            <person name="Brosius J."/>
            <person name="Murchison E.P."/>
            <person name="Sachidanandam R."/>
            <person name="Smith C."/>
            <person name="Hannon G.J."/>
            <person name="Tsend-Ayush E."/>
            <person name="McMillan D."/>
            <person name="Attenborough R."/>
            <person name="Rens W."/>
            <person name="Ferguson-Smith M."/>
            <person name="Lefevre C.M."/>
            <person name="Sharp J.A."/>
            <person name="Nicholas K.R."/>
            <person name="Ray D.A."/>
            <person name="Kube M."/>
            <person name="Reinhardt R."/>
            <person name="Pringle T.H."/>
            <person name="Taylor J."/>
            <person name="Jones R.C."/>
            <person name="Nixon B."/>
            <person name="Dacheux J.L."/>
            <person name="Niwa H."/>
            <person name="Sekita Y."/>
            <person name="Huang X."/>
            <person name="Stark A."/>
            <person name="Kheradpour P."/>
            <person name="Kellis M."/>
            <person name="Flicek P."/>
            <person name="Chen Y."/>
            <person name="Webber C."/>
            <person name="Hardison R."/>
            <person name="Nelson J."/>
            <person name="Hallsworth-Pepin K."/>
            <person name="Delehaunty K."/>
            <person name="Markovic C."/>
            <person name="Minx P."/>
            <person name="Feng Y."/>
            <person name="Kremitzki C."/>
            <person name="Mitreva M."/>
            <person name="Glasscock J."/>
            <person name="Wylie T."/>
            <person name="Wohldmann P."/>
            <person name="Thiru P."/>
            <person name="Nhan M.N."/>
            <person name="Pohl C.S."/>
            <person name="Smith S.M."/>
            <person name="Hou S."/>
            <person name="Nefedov M."/>
            <person name="de Jong P.J."/>
            <person name="Renfree M.B."/>
            <person name="Mardis E.R."/>
            <person name="Wilson R.K."/>
        </authorList>
    </citation>
    <scope>NUCLEOTIDE SEQUENCE [LARGE SCALE GENOMIC DNA]</scope>
    <source>
        <strain evidence="4 5">Glennie</strain>
    </source>
</reference>
<dbReference type="Proteomes" id="UP000002279">
    <property type="component" value="Chromosome 11"/>
</dbReference>
<dbReference type="InParanoid" id="A0A6I8PPJ4"/>
<dbReference type="GO" id="GO:0005737">
    <property type="term" value="C:cytoplasm"/>
    <property type="evidence" value="ECO:0000318"/>
    <property type="project" value="GO_Central"/>
</dbReference>
<proteinExistence type="inferred from homology"/>
<dbReference type="FunCoup" id="A0A6I8PPJ4">
    <property type="interactions" value="420"/>
</dbReference>
<feature type="compositionally biased region" description="Basic residues" evidence="2">
    <location>
        <begin position="52"/>
        <end position="61"/>
    </location>
</feature>
<evidence type="ECO:0000259" key="3">
    <source>
        <dbReference type="Pfam" id="PF21388"/>
    </source>
</evidence>
<dbReference type="Bgee" id="ENSOANG00000046202">
    <property type="expression patterns" value="Expressed in brain and 8 other cell types or tissues"/>
</dbReference>
<comment type="similarity">
    <text evidence="1">Belongs to the SPATA2 family.</text>
</comment>
<gene>
    <name evidence="4" type="primary">SPATA2L</name>
</gene>
<dbReference type="GeneTree" id="ENSGT00530000063956"/>
<evidence type="ECO:0000256" key="1">
    <source>
        <dbReference type="ARBA" id="ARBA00038142"/>
    </source>
</evidence>
<reference evidence="4" key="3">
    <citation type="submission" date="2025-09" db="UniProtKB">
        <authorList>
            <consortium name="Ensembl"/>
        </authorList>
    </citation>
    <scope>IDENTIFICATION</scope>
    <source>
        <strain evidence="4">Glennie</strain>
    </source>
</reference>
<dbReference type="PANTHER" id="PTHR15326">
    <property type="entry name" value="SPERMATOGENESIS-ASSOCIATED PROTEIN 2/TAMOZHENNIC"/>
    <property type="match status" value="1"/>
</dbReference>
<dbReference type="InterPro" id="IPR048839">
    <property type="entry name" value="SPATA2_PUB-like"/>
</dbReference>
<dbReference type="AlphaFoldDB" id="A0A6I8PPJ4"/>
<evidence type="ECO:0000313" key="5">
    <source>
        <dbReference type="Proteomes" id="UP000002279"/>
    </source>
</evidence>
<name>A0A6I8PPJ4_ORNAN</name>
<feature type="domain" description="Spermatogenesis-associated protein 2 PUB-like" evidence="3">
    <location>
        <begin position="186"/>
        <end position="311"/>
    </location>
</feature>
<protein>
    <recommendedName>
        <fullName evidence="3">Spermatogenesis-associated protein 2 PUB-like domain-containing protein</fullName>
    </recommendedName>
</protein>
<evidence type="ECO:0000256" key="2">
    <source>
        <dbReference type="SAM" id="MobiDB-lite"/>
    </source>
</evidence>
<dbReference type="Pfam" id="PF21388">
    <property type="entry name" value="SPATA2_PUB-like"/>
    <property type="match status" value="1"/>
</dbReference>
<keyword evidence="5" id="KW-1185">Reference proteome</keyword>
<feature type="region of interest" description="Disordered" evidence="2">
    <location>
        <begin position="1"/>
        <end position="38"/>
    </location>
</feature>
<dbReference type="PANTHER" id="PTHR15326:SF7">
    <property type="entry name" value="SPERMATOGENESIS-ASSOCIATED PROTEIN 2-LIKE PROTEIN"/>
    <property type="match status" value="1"/>
</dbReference>
<feature type="region of interest" description="Disordered" evidence="2">
    <location>
        <begin position="52"/>
        <end position="110"/>
    </location>
</feature>
<dbReference type="OMA" id="RMCAGSA"/>
<sequence>MEGGAVAVGRWRREERLRPSGACAVGPGEGGRGRNGPVPSCACAACPGGRGRSGHALRAHARPVPGGEGGAATPPQAHARPVLGGAEGGAAPPPRAGGRRMRGRSWPREGGNRWVRMGSSSLSEDYRLCLERERRRGRVGVCADPTLRAVLWQILVEDFDLHGVLQDDALALFTDGLWGRRDLAPALRSLARAFEVLELAALNLYLFPWRKEFNTIKMFSGGYVHSLKAVLSEDLITKSFQKMGYIRRDDHHLVVASLPVDYELIQVALGCFALRLECEILGEILTKLGTSLVSAEELIQERRASVDVDSCVDKLQRRLARGRGGDPSPGSSAAYPPGIDLYRDALVRESPTEAASYGDLAGLEPSPAELPYRPPLWEQSSKLWAADPPASSSREMRGNGTSWEPASGDEPSPENLAYGDFEDPDAETATFSFISLRRELIRTGDLRAADYLGAEDCGPDPGRAKAGGGYEPAERAGGLPASPYEVGAEPQRYQLHGCLPQGSLPAFCCDTCCQLHAGGCDAIKSCRLGHLVQELQSERQQRLWLQRTEVDSMLFEGFPRAGARP</sequence>
<dbReference type="Ensembl" id="ENSOANT00000072340.1">
    <property type="protein sequence ID" value="ENSOANP00000053586.1"/>
    <property type="gene ID" value="ENSOANG00000046202.1"/>
</dbReference>
<dbReference type="Gene3D" id="1.20.58.2190">
    <property type="match status" value="1"/>
</dbReference>
<organism evidence="4 5">
    <name type="scientific">Ornithorhynchus anatinus</name>
    <name type="common">Duckbill platypus</name>
    <dbReference type="NCBI Taxonomy" id="9258"/>
    <lineage>
        <taxon>Eukaryota</taxon>
        <taxon>Metazoa</taxon>
        <taxon>Chordata</taxon>
        <taxon>Craniata</taxon>
        <taxon>Vertebrata</taxon>
        <taxon>Euteleostomi</taxon>
        <taxon>Mammalia</taxon>
        <taxon>Monotremata</taxon>
        <taxon>Ornithorhynchidae</taxon>
        <taxon>Ornithorhynchus</taxon>
    </lineage>
</organism>
<evidence type="ECO:0000313" key="4">
    <source>
        <dbReference type="Ensembl" id="ENSOANP00000053586.1"/>
    </source>
</evidence>
<feature type="region of interest" description="Disordered" evidence="2">
    <location>
        <begin position="384"/>
        <end position="422"/>
    </location>
</feature>